<dbReference type="InterPro" id="IPR001537">
    <property type="entry name" value="SpoU_MeTrfase"/>
</dbReference>
<dbReference type="GO" id="GO:0003723">
    <property type="term" value="F:RNA binding"/>
    <property type="evidence" value="ECO:0007669"/>
    <property type="project" value="InterPro"/>
</dbReference>
<sequence length="213" mass="22552">MTRFIARQCERASCRLRFPVAEGSPLGESCPHCGGPTAVDPEPYETHEARTPAQASGPQVAALLDNVRSLKNVGSMFRTADGAGVLHMHLAGFTPTPDHPAMAKTALGAEKTVPWTLHRDGAAAAAWLCDAGYRLWALEGGPRATPWFSALRERAGSPIVLVVGHEVSGVDPRILARCERVLALPMLGIKGSLNVSVAFGVALYSLRFGTGSD</sequence>
<keyword evidence="2" id="KW-0808">Transferase</keyword>
<evidence type="ECO:0000256" key="1">
    <source>
        <dbReference type="ARBA" id="ARBA00022603"/>
    </source>
</evidence>
<evidence type="ECO:0000259" key="3">
    <source>
        <dbReference type="Pfam" id="PF00588"/>
    </source>
</evidence>
<keyword evidence="1 4" id="KW-0489">Methyltransferase</keyword>
<dbReference type="EMBL" id="FOMX01000002">
    <property type="protein sequence ID" value="SFD51788.1"/>
    <property type="molecule type" value="Genomic_DNA"/>
</dbReference>
<dbReference type="GO" id="GO:0005829">
    <property type="term" value="C:cytosol"/>
    <property type="evidence" value="ECO:0007669"/>
    <property type="project" value="TreeGrafter"/>
</dbReference>
<feature type="domain" description="tRNA/rRNA methyltransferase SpoU type" evidence="3">
    <location>
        <begin position="62"/>
        <end position="204"/>
    </location>
</feature>
<proteinExistence type="predicted"/>
<evidence type="ECO:0000256" key="2">
    <source>
        <dbReference type="ARBA" id="ARBA00022679"/>
    </source>
</evidence>
<organism evidence="4 5">
    <name type="scientific">Nannocystis exedens</name>
    <dbReference type="NCBI Taxonomy" id="54"/>
    <lineage>
        <taxon>Bacteria</taxon>
        <taxon>Pseudomonadati</taxon>
        <taxon>Myxococcota</taxon>
        <taxon>Polyangia</taxon>
        <taxon>Nannocystales</taxon>
        <taxon>Nannocystaceae</taxon>
        <taxon>Nannocystis</taxon>
    </lineage>
</organism>
<dbReference type="Gene3D" id="3.40.1280.10">
    <property type="match status" value="1"/>
</dbReference>
<name>A0A1I1T3T3_9BACT</name>
<dbReference type="Proteomes" id="UP000199400">
    <property type="component" value="Unassembled WGS sequence"/>
</dbReference>
<dbReference type="GO" id="GO:0006396">
    <property type="term" value="P:RNA processing"/>
    <property type="evidence" value="ECO:0007669"/>
    <property type="project" value="InterPro"/>
</dbReference>
<dbReference type="OrthoDB" id="9785673at2"/>
<gene>
    <name evidence="4" type="ORF">SAMN02745121_00386</name>
</gene>
<dbReference type="Pfam" id="PF00588">
    <property type="entry name" value="SpoU_methylase"/>
    <property type="match status" value="1"/>
</dbReference>
<dbReference type="PANTHER" id="PTHR46429:SF1">
    <property type="entry name" value="23S RRNA (GUANOSINE-2'-O-)-METHYLTRANSFERASE RLMB"/>
    <property type="match status" value="1"/>
</dbReference>
<dbReference type="PANTHER" id="PTHR46429">
    <property type="entry name" value="23S RRNA (GUANOSINE-2'-O-)-METHYLTRANSFERASE RLMB"/>
    <property type="match status" value="1"/>
</dbReference>
<accession>A0A1I1T3T3</accession>
<dbReference type="InterPro" id="IPR029028">
    <property type="entry name" value="Alpha/beta_knot_MTases"/>
</dbReference>
<keyword evidence="5" id="KW-1185">Reference proteome</keyword>
<evidence type="ECO:0000313" key="5">
    <source>
        <dbReference type="Proteomes" id="UP000199400"/>
    </source>
</evidence>
<dbReference type="InterPro" id="IPR004441">
    <property type="entry name" value="rRNA_MeTrfase_TrmH"/>
</dbReference>
<reference evidence="5" key="1">
    <citation type="submission" date="2016-10" db="EMBL/GenBank/DDBJ databases">
        <authorList>
            <person name="Varghese N."/>
            <person name="Submissions S."/>
        </authorList>
    </citation>
    <scope>NUCLEOTIDE SEQUENCE [LARGE SCALE GENOMIC DNA]</scope>
    <source>
        <strain evidence="5">ATCC 25963</strain>
    </source>
</reference>
<protein>
    <submittedName>
        <fullName evidence="4">SpoU rRNA Methylase family protein</fullName>
    </submittedName>
</protein>
<dbReference type="RefSeq" id="WP_100792696.1">
    <property type="nucleotide sequence ID" value="NZ_FOMX01000002.1"/>
</dbReference>
<dbReference type="InterPro" id="IPR029026">
    <property type="entry name" value="tRNA_m1G_MTases_N"/>
</dbReference>
<evidence type="ECO:0000313" key="4">
    <source>
        <dbReference type="EMBL" id="SFD51788.1"/>
    </source>
</evidence>
<dbReference type="SUPFAM" id="SSF75217">
    <property type="entry name" value="alpha/beta knot"/>
    <property type="match status" value="1"/>
</dbReference>
<dbReference type="STRING" id="54.SAMN02745121_00386"/>
<dbReference type="GO" id="GO:0008173">
    <property type="term" value="F:RNA methyltransferase activity"/>
    <property type="evidence" value="ECO:0007669"/>
    <property type="project" value="InterPro"/>
</dbReference>
<dbReference type="GO" id="GO:0032259">
    <property type="term" value="P:methylation"/>
    <property type="evidence" value="ECO:0007669"/>
    <property type="project" value="UniProtKB-KW"/>
</dbReference>
<dbReference type="AlphaFoldDB" id="A0A1I1T3T3"/>